<dbReference type="SFLD" id="SFLDS00052">
    <property type="entry name" value="Ferric_Reductase_Domain"/>
    <property type="match status" value="1"/>
</dbReference>
<dbReference type="PANTHER" id="PTHR32361:SF23">
    <property type="entry name" value="FERRIC-CHELATE REDUCTASE"/>
    <property type="match status" value="1"/>
</dbReference>
<evidence type="ECO:0000256" key="6">
    <source>
        <dbReference type="ARBA" id="ARBA00022692"/>
    </source>
</evidence>
<dbReference type="GO" id="GO:0052851">
    <property type="term" value="F:ferric-chelate reductase (NADPH) activity"/>
    <property type="evidence" value="ECO:0007669"/>
    <property type="project" value="UniProtKB-EC"/>
</dbReference>
<protein>
    <recommendedName>
        <fullName evidence="3">ferric-chelate reductase (NADPH)</fullName>
        <ecNumber evidence="3">1.16.1.9</ecNumber>
    </recommendedName>
</protein>
<feature type="transmembrane region" description="Helical" evidence="13">
    <location>
        <begin position="65"/>
        <end position="86"/>
    </location>
</feature>
<dbReference type="EMBL" id="SDIL01000118">
    <property type="protein sequence ID" value="RXK35856.1"/>
    <property type="molecule type" value="Genomic_DNA"/>
</dbReference>
<dbReference type="Pfam" id="PF08030">
    <property type="entry name" value="NAD_binding_6"/>
    <property type="match status" value="1"/>
</dbReference>
<evidence type="ECO:0000259" key="14">
    <source>
        <dbReference type="PROSITE" id="PS51384"/>
    </source>
</evidence>
<dbReference type="AlphaFoldDB" id="A0A4Q1BD78"/>
<evidence type="ECO:0000313" key="15">
    <source>
        <dbReference type="EMBL" id="RXK35856.1"/>
    </source>
</evidence>
<dbReference type="STRING" id="5217.A0A4Q1BD78"/>
<sequence>MDMGHDMSSIRPQPTTTLSALAAGQTDFTPGYINSKGDYVPLDDELTAYQAARIPWADEVRYGHYALFFLGAILVISTLLHLYSLIRARFLPDSTSKLLTGRLGNVKTRILAVARILTYPQLPYSNRLVLIWTFGPLGPNLLLAGGLVLVSLLTWINKYYYYAPFYGSAPLYLRSEWIAMATLPFVYILGTKRNLISLLTGVSHDKLQVFHQGVAFNFVYMSLVHTITAIIRAYRDYGFVKEVMYNPIYVSGFVALAPLCVLFLGALPPVRRWTYEVFYYVHIVMALFFMGALWWHGYQLLDSDKYMIATAVLFFSSVLWRLVMIAFNNPTFHSCTATLLSSDTLKLTIPTTIHWGPGQHVFLRFIGLRTLESHPFSIATLPISFTVSVAEMNFLVRVRSGFTQALANRITAQGGQGKIKCVVDGPYGHCDLGEYPEIFIAVGGSGISWGLGVLQHVAVRKGGKVKMVWAIRHADALEWFSEELQILAKNPGVDIHIYLTDQATQASDLQSKEDTTDDKLGTMEATDGHTVTTALSQQVYSRGNSELSAPGTKKDMTLHSGRPDLPLLIEEFVRQNTSGSCAVAACGPGRFITDCANAVSKAEVGILLGTLKVEEVFFKSEQYTW</sequence>
<dbReference type="GO" id="GO:0005886">
    <property type="term" value="C:plasma membrane"/>
    <property type="evidence" value="ECO:0007669"/>
    <property type="project" value="UniProtKB-SubCell"/>
</dbReference>
<proteinExistence type="inferred from homology"/>
<evidence type="ECO:0000256" key="10">
    <source>
        <dbReference type="ARBA" id="ARBA00023065"/>
    </source>
</evidence>
<dbReference type="InterPro" id="IPR013121">
    <property type="entry name" value="Fe_red_NAD-bd_6"/>
</dbReference>
<feature type="transmembrane region" description="Helical" evidence="13">
    <location>
        <begin position="171"/>
        <end position="189"/>
    </location>
</feature>
<keyword evidence="6 13" id="KW-0812">Transmembrane</keyword>
<dbReference type="InterPro" id="IPR013130">
    <property type="entry name" value="Fe3_Rdtase_TM_dom"/>
</dbReference>
<comment type="catalytic activity">
    <reaction evidence="12">
        <text>2 a Fe(II)-siderophore + NADP(+) + H(+) = 2 a Fe(III)-siderophore + NADPH</text>
        <dbReference type="Rhea" id="RHEA:28795"/>
        <dbReference type="Rhea" id="RHEA-COMP:11342"/>
        <dbReference type="Rhea" id="RHEA-COMP:11344"/>
        <dbReference type="ChEBI" id="CHEBI:15378"/>
        <dbReference type="ChEBI" id="CHEBI:29033"/>
        <dbReference type="ChEBI" id="CHEBI:29034"/>
        <dbReference type="ChEBI" id="CHEBI:57783"/>
        <dbReference type="ChEBI" id="CHEBI:58349"/>
        <dbReference type="EC" id="1.16.1.9"/>
    </reaction>
</comment>
<name>A0A4Q1BD78_TREME</name>
<evidence type="ECO:0000256" key="13">
    <source>
        <dbReference type="SAM" id="Phobius"/>
    </source>
</evidence>
<evidence type="ECO:0000256" key="12">
    <source>
        <dbReference type="ARBA" id="ARBA00048483"/>
    </source>
</evidence>
<dbReference type="PANTHER" id="PTHR32361">
    <property type="entry name" value="FERRIC/CUPRIC REDUCTASE TRANSMEMBRANE COMPONENT"/>
    <property type="match status" value="1"/>
</dbReference>
<feature type="domain" description="FAD-binding FR-type" evidence="14">
    <location>
        <begin position="318"/>
        <end position="433"/>
    </location>
</feature>
<dbReference type="Gene3D" id="3.40.50.80">
    <property type="entry name" value="Nucleotide-binding domain of ferredoxin-NADP reductase (FNR) module"/>
    <property type="match status" value="1"/>
</dbReference>
<feature type="transmembrane region" description="Helical" evidence="13">
    <location>
        <begin position="277"/>
        <end position="295"/>
    </location>
</feature>
<evidence type="ECO:0000256" key="4">
    <source>
        <dbReference type="ARBA" id="ARBA00022448"/>
    </source>
</evidence>
<evidence type="ECO:0000256" key="7">
    <source>
        <dbReference type="ARBA" id="ARBA00022982"/>
    </source>
</evidence>
<dbReference type="InParanoid" id="A0A4Q1BD78"/>
<keyword evidence="10" id="KW-0406">Ion transport</keyword>
<keyword evidence="9" id="KW-0560">Oxidoreductase</keyword>
<dbReference type="InterPro" id="IPR013112">
    <property type="entry name" value="FAD-bd_8"/>
</dbReference>
<evidence type="ECO:0000256" key="11">
    <source>
        <dbReference type="ARBA" id="ARBA00023136"/>
    </source>
</evidence>
<dbReference type="GO" id="GO:0006879">
    <property type="term" value="P:intracellular iron ion homeostasis"/>
    <property type="evidence" value="ECO:0007669"/>
    <property type="project" value="TreeGrafter"/>
</dbReference>
<dbReference type="Proteomes" id="UP000289152">
    <property type="component" value="Unassembled WGS sequence"/>
</dbReference>
<feature type="transmembrane region" description="Helical" evidence="13">
    <location>
        <begin position="243"/>
        <end position="265"/>
    </location>
</feature>
<evidence type="ECO:0000256" key="8">
    <source>
        <dbReference type="ARBA" id="ARBA00022989"/>
    </source>
</evidence>
<reference evidence="15 16" key="1">
    <citation type="submission" date="2016-06" db="EMBL/GenBank/DDBJ databases">
        <title>Evolution of pathogenesis and genome organization in the Tremellales.</title>
        <authorList>
            <person name="Cuomo C."/>
            <person name="Litvintseva A."/>
            <person name="Heitman J."/>
            <person name="Chen Y."/>
            <person name="Sun S."/>
            <person name="Springer D."/>
            <person name="Dromer F."/>
            <person name="Young S."/>
            <person name="Zeng Q."/>
            <person name="Chapman S."/>
            <person name="Gujja S."/>
            <person name="Saif S."/>
            <person name="Birren B."/>
        </authorList>
    </citation>
    <scope>NUCLEOTIDE SEQUENCE [LARGE SCALE GENOMIC DNA]</scope>
    <source>
        <strain evidence="15 16">ATCC 28783</strain>
    </source>
</reference>
<evidence type="ECO:0000313" key="16">
    <source>
        <dbReference type="Proteomes" id="UP000289152"/>
    </source>
</evidence>
<dbReference type="CDD" id="cd06186">
    <property type="entry name" value="NOX_Duox_like_FAD_NADP"/>
    <property type="match status" value="1"/>
</dbReference>
<comment type="subcellular location">
    <subcellularLocation>
        <location evidence="1">Cell membrane</location>
        <topology evidence="1">Multi-pass membrane protein</topology>
    </subcellularLocation>
</comment>
<dbReference type="InterPro" id="IPR017938">
    <property type="entry name" value="Riboflavin_synthase-like_b-brl"/>
</dbReference>
<organism evidence="15 16">
    <name type="scientific">Tremella mesenterica</name>
    <name type="common">Jelly fungus</name>
    <dbReference type="NCBI Taxonomy" id="5217"/>
    <lineage>
        <taxon>Eukaryota</taxon>
        <taxon>Fungi</taxon>
        <taxon>Dikarya</taxon>
        <taxon>Basidiomycota</taxon>
        <taxon>Agaricomycotina</taxon>
        <taxon>Tremellomycetes</taxon>
        <taxon>Tremellales</taxon>
        <taxon>Tremellaceae</taxon>
        <taxon>Tremella</taxon>
    </lineage>
</organism>
<gene>
    <name evidence="15" type="ORF">M231_06862</name>
</gene>
<dbReference type="GO" id="GO:0006826">
    <property type="term" value="P:iron ion transport"/>
    <property type="evidence" value="ECO:0007669"/>
    <property type="project" value="TreeGrafter"/>
</dbReference>
<dbReference type="InterPro" id="IPR051410">
    <property type="entry name" value="Ferric/Cupric_Reductase"/>
</dbReference>
<dbReference type="Pfam" id="PF01794">
    <property type="entry name" value="Ferric_reduct"/>
    <property type="match status" value="1"/>
</dbReference>
<dbReference type="GO" id="GO:0015677">
    <property type="term" value="P:copper ion import"/>
    <property type="evidence" value="ECO:0007669"/>
    <property type="project" value="TreeGrafter"/>
</dbReference>
<comment type="similarity">
    <text evidence="2">Belongs to the ferric reductase (FRE) family.</text>
</comment>
<evidence type="ECO:0000256" key="2">
    <source>
        <dbReference type="ARBA" id="ARBA00006278"/>
    </source>
</evidence>
<keyword evidence="11 13" id="KW-0472">Membrane</keyword>
<dbReference type="PROSITE" id="PS51384">
    <property type="entry name" value="FAD_FR"/>
    <property type="match status" value="1"/>
</dbReference>
<accession>A0A4Q1BD78</accession>
<evidence type="ECO:0000256" key="1">
    <source>
        <dbReference type="ARBA" id="ARBA00004651"/>
    </source>
</evidence>
<evidence type="ECO:0000256" key="9">
    <source>
        <dbReference type="ARBA" id="ARBA00023002"/>
    </source>
</evidence>
<dbReference type="FunCoup" id="A0A4Q1BD78">
    <property type="interactions" value="150"/>
</dbReference>
<feature type="transmembrane region" description="Helical" evidence="13">
    <location>
        <begin position="307"/>
        <end position="327"/>
    </location>
</feature>
<dbReference type="VEuPathDB" id="FungiDB:TREMEDRAFT_63255"/>
<keyword evidence="8 13" id="KW-1133">Transmembrane helix</keyword>
<feature type="transmembrane region" description="Helical" evidence="13">
    <location>
        <begin position="209"/>
        <end position="231"/>
    </location>
</feature>
<keyword evidence="16" id="KW-1185">Reference proteome</keyword>
<comment type="caution">
    <text evidence="15">The sequence shown here is derived from an EMBL/GenBank/DDBJ whole genome shotgun (WGS) entry which is preliminary data.</text>
</comment>
<dbReference type="InterPro" id="IPR017927">
    <property type="entry name" value="FAD-bd_FR_type"/>
</dbReference>
<feature type="transmembrane region" description="Helical" evidence="13">
    <location>
        <begin position="142"/>
        <end position="159"/>
    </location>
</feature>
<dbReference type="SFLD" id="SFLDG01168">
    <property type="entry name" value="Ferric_reductase_subgroup_(FRE"/>
    <property type="match status" value="1"/>
</dbReference>
<dbReference type="Pfam" id="PF08022">
    <property type="entry name" value="FAD_binding_8"/>
    <property type="match status" value="1"/>
</dbReference>
<dbReference type="EC" id="1.16.1.9" evidence="3"/>
<keyword evidence="4" id="KW-0813">Transport</keyword>
<evidence type="ECO:0000256" key="5">
    <source>
        <dbReference type="ARBA" id="ARBA00022475"/>
    </source>
</evidence>
<keyword evidence="5" id="KW-1003">Cell membrane</keyword>
<evidence type="ECO:0000256" key="3">
    <source>
        <dbReference type="ARBA" id="ARBA00012668"/>
    </source>
</evidence>
<keyword evidence="7" id="KW-0249">Electron transport</keyword>
<dbReference type="OrthoDB" id="17725at2759"/>
<dbReference type="SUPFAM" id="SSF52343">
    <property type="entry name" value="Ferredoxin reductase-like, C-terminal NADP-linked domain"/>
    <property type="match status" value="1"/>
</dbReference>
<dbReference type="SUPFAM" id="SSF63380">
    <property type="entry name" value="Riboflavin synthase domain-like"/>
    <property type="match status" value="1"/>
</dbReference>
<dbReference type="InterPro" id="IPR039261">
    <property type="entry name" value="FNR_nucleotide-bd"/>
</dbReference>